<accession>A0A367G078</accession>
<dbReference type="Pfam" id="PF13280">
    <property type="entry name" value="WYL"/>
    <property type="match status" value="1"/>
</dbReference>
<dbReference type="Proteomes" id="UP000252378">
    <property type="component" value="Unassembled WGS sequence"/>
</dbReference>
<dbReference type="PANTHER" id="PTHR34580:SF1">
    <property type="entry name" value="PROTEIN PAFC"/>
    <property type="match status" value="1"/>
</dbReference>
<evidence type="ECO:0000259" key="1">
    <source>
        <dbReference type="Pfam" id="PF13280"/>
    </source>
</evidence>
<comment type="caution">
    <text evidence="2">The sequence shown here is derived from an EMBL/GenBank/DDBJ whole genome shotgun (WGS) entry which is preliminary data.</text>
</comment>
<sequence length="329" mass="38303">MENKTKYRIVYLYQLLVENSDESHPLSTIEIIDRLKTKYDIDVNRNTLGKDLEVMKQGGLPIEIIHSTQNKYYYDGQLFDLAELKVLIDAVLSSKFITEKKSQELIKRLLALTSEQNADQLRRHIDVSDRVKSENEKGYYILDAINSAIDSKKKISFQYIDYDVNKQVFLKHGGKAYVVSPYELIWDGDFYYVVGYNDARQKVQNFRLDRIFKRPEILAEASTPIPINFDLNLYRKSIFQMFGADDTAEVELFCHQIVMKALIDVFGQDISTWAVDSEHFIAKIKVCVSPTFLRWVFAWNGLVKIVSPEEVCNRYCKMLETAINIQRTE</sequence>
<dbReference type="EMBL" id="PXUP01000020">
    <property type="protein sequence ID" value="RCH43613.1"/>
    <property type="molecule type" value="Genomic_DNA"/>
</dbReference>
<dbReference type="PROSITE" id="PS52050">
    <property type="entry name" value="WYL"/>
    <property type="match status" value="1"/>
</dbReference>
<reference evidence="2 3" key="1">
    <citation type="submission" date="2018-03" db="EMBL/GenBank/DDBJ databases">
        <title>Complete genome sequencing of Faecalibacterium prausnitzii strains isolated from the human gut.</title>
        <authorList>
            <person name="Fitzgerald B.C."/>
            <person name="Shkoporov A.N."/>
            <person name="Ross P.R."/>
            <person name="Hill C."/>
        </authorList>
    </citation>
    <scope>NUCLEOTIDE SEQUENCE [LARGE SCALE GENOMIC DNA]</scope>
    <source>
        <strain evidence="2 3">ATCC 27768</strain>
    </source>
</reference>
<dbReference type="RefSeq" id="WP_113993134.1">
    <property type="nucleotide sequence ID" value="NZ_JAWHPP010000017.1"/>
</dbReference>
<dbReference type="AlphaFoldDB" id="A0A367G078"/>
<gene>
    <name evidence="2" type="ORF">C7J97_12285</name>
</gene>
<evidence type="ECO:0000313" key="2">
    <source>
        <dbReference type="EMBL" id="RCH43613.1"/>
    </source>
</evidence>
<feature type="domain" description="WYL" evidence="1">
    <location>
        <begin position="141"/>
        <end position="211"/>
    </location>
</feature>
<dbReference type="InterPro" id="IPR051534">
    <property type="entry name" value="CBASS_pafABC_assoc_protein"/>
</dbReference>
<proteinExistence type="predicted"/>
<dbReference type="PANTHER" id="PTHR34580">
    <property type="match status" value="1"/>
</dbReference>
<organism evidence="2 3">
    <name type="scientific">Faecalibacterium prausnitzii</name>
    <dbReference type="NCBI Taxonomy" id="853"/>
    <lineage>
        <taxon>Bacteria</taxon>
        <taxon>Bacillati</taxon>
        <taxon>Bacillota</taxon>
        <taxon>Clostridia</taxon>
        <taxon>Eubacteriales</taxon>
        <taxon>Oscillospiraceae</taxon>
        <taxon>Faecalibacterium</taxon>
    </lineage>
</organism>
<protein>
    <submittedName>
        <fullName evidence="2">WYL domain-containing protein</fullName>
    </submittedName>
</protein>
<name>A0A367G078_9FIRM</name>
<dbReference type="InterPro" id="IPR026881">
    <property type="entry name" value="WYL_dom"/>
</dbReference>
<evidence type="ECO:0000313" key="3">
    <source>
        <dbReference type="Proteomes" id="UP000252378"/>
    </source>
</evidence>